<feature type="binding site" evidence="6">
    <location>
        <position position="166"/>
    </location>
    <ligand>
        <name>ATP</name>
        <dbReference type="ChEBI" id="CHEBI:30616"/>
    </ligand>
</feature>
<keyword evidence="11" id="KW-1185">Reference proteome</keyword>
<dbReference type="InterPro" id="IPR008271">
    <property type="entry name" value="Ser/Thr_kinase_AS"/>
</dbReference>
<dbReference type="InterPro" id="IPR011009">
    <property type="entry name" value="Kinase-like_dom_sf"/>
</dbReference>
<feature type="region of interest" description="Disordered" evidence="8">
    <location>
        <begin position="1"/>
        <end position="67"/>
    </location>
</feature>
<comment type="caution">
    <text evidence="10">The sequence shown here is derived from an EMBL/GenBank/DDBJ whole genome shotgun (WGS) entry which is preliminary data.</text>
</comment>
<dbReference type="PROSITE" id="PS00107">
    <property type="entry name" value="PROTEIN_KINASE_ATP"/>
    <property type="match status" value="1"/>
</dbReference>
<dbReference type="CDD" id="cd14131">
    <property type="entry name" value="PKc_Mps1"/>
    <property type="match status" value="1"/>
</dbReference>
<evidence type="ECO:0000256" key="3">
    <source>
        <dbReference type="ARBA" id="ARBA00022741"/>
    </source>
</evidence>
<evidence type="ECO:0000259" key="9">
    <source>
        <dbReference type="PROSITE" id="PS50011"/>
    </source>
</evidence>
<dbReference type="PANTHER" id="PTHR22974:SF21">
    <property type="entry name" value="DUAL SPECIFICITY PROTEIN KINASE TTK"/>
    <property type="match status" value="1"/>
</dbReference>
<gene>
    <name evidence="10" type="ORF">M9Y10_012526</name>
</gene>
<evidence type="ECO:0000256" key="7">
    <source>
        <dbReference type="RuleBase" id="RU000304"/>
    </source>
</evidence>
<dbReference type="InterPro" id="IPR027084">
    <property type="entry name" value="Mps1_cat"/>
</dbReference>
<dbReference type="EMBL" id="JAPFFF010000018">
    <property type="protein sequence ID" value="KAK8860834.1"/>
    <property type="molecule type" value="Genomic_DNA"/>
</dbReference>
<keyword evidence="1 7" id="KW-0723">Serine/threonine-protein kinase</keyword>
<dbReference type="Gene3D" id="1.10.510.10">
    <property type="entry name" value="Transferase(Phosphotransferase) domain 1"/>
    <property type="match status" value="1"/>
</dbReference>
<evidence type="ECO:0000256" key="4">
    <source>
        <dbReference type="ARBA" id="ARBA00022777"/>
    </source>
</evidence>
<dbReference type="PROSITE" id="PS00108">
    <property type="entry name" value="PROTEIN_KINASE_ST"/>
    <property type="match status" value="1"/>
</dbReference>
<dbReference type="SMART" id="SM00220">
    <property type="entry name" value="S_TKc"/>
    <property type="match status" value="1"/>
</dbReference>
<dbReference type="SUPFAM" id="SSF56112">
    <property type="entry name" value="Protein kinase-like (PK-like)"/>
    <property type="match status" value="1"/>
</dbReference>
<name>A0ABR2ICR9_9EUKA</name>
<dbReference type="PROSITE" id="PS50011">
    <property type="entry name" value="PROTEIN_KINASE_DOM"/>
    <property type="match status" value="1"/>
</dbReference>
<dbReference type="Gene3D" id="3.30.200.20">
    <property type="entry name" value="Phosphorylase Kinase, domain 1"/>
    <property type="match status" value="1"/>
</dbReference>
<comment type="similarity">
    <text evidence="7">Belongs to the protein kinase superfamily.</text>
</comment>
<protein>
    <submittedName>
        <fullName evidence="10">Serine/threonine kinase mps1</fullName>
    </submittedName>
</protein>
<proteinExistence type="inferred from homology"/>
<feature type="domain" description="Protein kinase" evidence="9">
    <location>
        <begin position="138"/>
        <end position="409"/>
    </location>
</feature>
<keyword evidence="2" id="KW-0808">Transferase</keyword>
<accession>A0ABR2ICR9</accession>
<keyword evidence="3 6" id="KW-0547">Nucleotide-binding</keyword>
<sequence length="480" mass="54861">MNSIRRPLKELSQNEQNVKRPRSKKLSTPIDIKPQPYFKKNQKKQTKKENKPTQQISKPNPEKQEKQPSIFQDFLKPGDQNGFYLNRLPSRIKSSAIKANNSMEQIVRTPSSNSSGSDYIGNDFINTSKIITINDHSYLKIQKIGKGGSSKVYKVLSPDGSVYALKIVDLSKASPEAIESFVNEIHLLKILQGSERIIDLKDSCVDKEKKIISIVLELGDIDLRSLIEKNRTDDKAVNPNFLRLMWQQMLEAVQIVHKANVVHSDLKPANFLFVKGTLKLIDFGIAKTIDIDADTTNIERTKQVGTLNYMSPEALQKNEVKGTFKCGRPADVWSLGCILYQLVYNQPPFPQPDFFTKISAIVDPDYEIDFPILDDRPDFADLLDVMIKCLQRDPKKRPTIEELLDHKYITGDKSVIENIVSNKLLSFINFIQDYEYNVGENENRDNYYMTEFAKIFLDNSKNAPDVDEIVIKMGEEYSKQ</sequence>
<evidence type="ECO:0000256" key="8">
    <source>
        <dbReference type="SAM" id="MobiDB-lite"/>
    </source>
</evidence>
<dbReference type="Pfam" id="PF00069">
    <property type="entry name" value="Pkinase"/>
    <property type="match status" value="1"/>
</dbReference>
<evidence type="ECO:0000256" key="5">
    <source>
        <dbReference type="ARBA" id="ARBA00022840"/>
    </source>
</evidence>
<dbReference type="GO" id="GO:0016301">
    <property type="term" value="F:kinase activity"/>
    <property type="evidence" value="ECO:0007669"/>
    <property type="project" value="UniProtKB-KW"/>
</dbReference>
<dbReference type="InterPro" id="IPR000719">
    <property type="entry name" value="Prot_kinase_dom"/>
</dbReference>
<keyword evidence="5 6" id="KW-0067">ATP-binding</keyword>
<reference evidence="10 11" key="1">
    <citation type="submission" date="2024-04" db="EMBL/GenBank/DDBJ databases">
        <title>Tritrichomonas musculus Genome.</title>
        <authorList>
            <person name="Alves-Ferreira E."/>
            <person name="Grigg M."/>
            <person name="Lorenzi H."/>
            <person name="Galac M."/>
        </authorList>
    </citation>
    <scope>NUCLEOTIDE SEQUENCE [LARGE SCALE GENOMIC DNA]</scope>
    <source>
        <strain evidence="10 11">EAF2021</strain>
    </source>
</reference>
<evidence type="ECO:0000313" key="11">
    <source>
        <dbReference type="Proteomes" id="UP001470230"/>
    </source>
</evidence>
<evidence type="ECO:0000256" key="6">
    <source>
        <dbReference type="PROSITE-ProRule" id="PRU10141"/>
    </source>
</evidence>
<dbReference type="PANTHER" id="PTHR22974">
    <property type="entry name" value="MIXED LINEAGE PROTEIN KINASE"/>
    <property type="match status" value="1"/>
</dbReference>
<dbReference type="Proteomes" id="UP001470230">
    <property type="component" value="Unassembled WGS sequence"/>
</dbReference>
<evidence type="ECO:0000256" key="1">
    <source>
        <dbReference type="ARBA" id="ARBA00022527"/>
    </source>
</evidence>
<organism evidence="10 11">
    <name type="scientific">Tritrichomonas musculus</name>
    <dbReference type="NCBI Taxonomy" id="1915356"/>
    <lineage>
        <taxon>Eukaryota</taxon>
        <taxon>Metamonada</taxon>
        <taxon>Parabasalia</taxon>
        <taxon>Tritrichomonadida</taxon>
        <taxon>Tritrichomonadidae</taxon>
        <taxon>Tritrichomonas</taxon>
    </lineage>
</organism>
<evidence type="ECO:0000313" key="10">
    <source>
        <dbReference type="EMBL" id="KAK8860834.1"/>
    </source>
</evidence>
<dbReference type="InterPro" id="IPR017441">
    <property type="entry name" value="Protein_kinase_ATP_BS"/>
</dbReference>
<keyword evidence="4 10" id="KW-0418">Kinase</keyword>
<evidence type="ECO:0000256" key="2">
    <source>
        <dbReference type="ARBA" id="ARBA00022679"/>
    </source>
</evidence>